<accession>A0AAW7ZD40</accession>
<dbReference type="SUPFAM" id="SSF46785">
    <property type="entry name" value="Winged helix' DNA-binding domain"/>
    <property type="match status" value="1"/>
</dbReference>
<keyword evidence="6" id="KW-1185">Reference proteome</keyword>
<evidence type="ECO:0000256" key="1">
    <source>
        <dbReference type="ARBA" id="ARBA00023015"/>
    </source>
</evidence>
<dbReference type="InterPro" id="IPR050679">
    <property type="entry name" value="Bact_HTH_transcr_reg"/>
</dbReference>
<dbReference type="SMART" id="SM00866">
    <property type="entry name" value="UTRA"/>
    <property type="match status" value="1"/>
</dbReference>
<evidence type="ECO:0000256" key="2">
    <source>
        <dbReference type="ARBA" id="ARBA00023125"/>
    </source>
</evidence>
<dbReference type="PANTHER" id="PTHR44846">
    <property type="entry name" value="MANNOSYL-D-GLYCERATE TRANSPORT/METABOLISM SYSTEM REPRESSOR MNGR-RELATED"/>
    <property type="match status" value="1"/>
</dbReference>
<evidence type="ECO:0000259" key="4">
    <source>
        <dbReference type="PROSITE" id="PS50949"/>
    </source>
</evidence>
<dbReference type="Proteomes" id="UP001172911">
    <property type="component" value="Unassembled WGS sequence"/>
</dbReference>
<dbReference type="AlphaFoldDB" id="A0AAW7ZD40"/>
<dbReference type="RefSeq" id="WP_304542752.1">
    <property type="nucleotide sequence ID" value="NZ_JARPTC010000014.1"/>
</dbReference>
<sequence>MKNLPLPLHYQISNELRKKLIDSQWAVGELFPGDKELMQIFNVSSTTVRRAIDELVREGWLERKPGKGTFIKRQYIETLGKLNGFFDIVRDKGYRPSSQVLQLEEVDIDTFEDSELSLFNSSRLFLIKKVQFVDENPIVLVKSFWPIEIGQKLAKYNLTNQGTYEIIQKELGIKLQEAHQYISAAIAGIEEAEYLELQPGDPILMMKRMAFLGDKPVELSVNYYRADRYRYRVVLKNEAVNIEDGILF</sequence>
<feature type="domain" description="HTH gntR-type" evidence="4">
    <location>
        <begin position="6"/>
        <end position="74"/>
    </location>
</feature>
<dbReference type="Pfam" id="PF00392">
    <property type="entry name" value="GntR"/>
    <property type="match status" value="1"/>
</dbReference>
<dbReference type="InterPro" id="IPR028978">
    <property type="entry name" value="Chorismate_lyase_/UTRA_dom_sf"/>
</dbReference>
<comment type="caution">
    <text evidence="5">The sequence shown here is derived from an EMBL/GenBank/DDBJ whole genome shotgun (WGS) entry which is preliminary data.</text>
</comment>
<dbReference type="PANTHER" id="PTHR44846:SF1">
    <property type="entry name" value="MANNOSYL-D-GLYCERATE TRANSPORT_METABOLISM SYSTEM REPRESSOR MNGR-RELATED"/>
    <property type="match status" value="1"/>
</dbReference>
<dbReference type="InterPro" id="IPR000524">
    <property type="entry name" value="Tscrpt_reg_HTH_GntR"/>
</dbReference>
<dbReference type="EMBL" id="JARPTC010000014">
    <property type="protein sequence ID" value="MDO7787598.1"/>
    <property type="molecule type" value="Genomic_DNA"/>
</dbReference>
<dbReference type="GO" id="GO:0003677">
    <property type="term" value="F:DNA binding"/>
    <property type="evidence" value="ECO:0007669"/>
    <property type="project" value="UniProtKB-KW"/>
</dbReference>
<evidence type="ECO:0000256" key="3">
    <source>
        <dbReference type="ARBA" id="ARBA00023163"/>
    </source>
</evidence>
<reference evidence="5" key="1">
    <citation type="journal article" date="2023" name="J. Hazard. Mater.">
        <title>Anaerobic biodegradation of pyrene and benzo[a]pyrene by a new sulfate-reducing Desulforamulus aquiferis strain DSA.</title>
        <authorList>
            <person name="Zhang Z."/>
            <person name="Sun J."/>
            <person name="Gong X."/>
            <person name="Wang C."/>
            <person name="Wang H."/>
        </authorList>
    </citation>
    <scope>NUCLEOTIDE SEQUENCE</scope>
    <source>
        <strain evidence="5">DSA</strain>
    </source>
</reference>
<keyword evidence="2" id="KW-0238">DNA-binding</keyword>
<reference evidence="5" key="2">
    <citation type="submission" date="2023-03" db="EMBL/GenBank/DDBJ databases">
        <authorList>
            <person name="Zhang Z."/>
        </authorList>
    </citation>
    <scope>NUCLEOTIDE SEQUENCE</scope>
    <source>
        <strain evidence="5">DSA</strain>
    </source>
</reference>
<evidence type="ECO:0000313" key="6">
    <source>
        <dbReference type="Proteomes" id="UP001172911"/>
    </source>
</evidence>
<dbReference type="PROSITE" id="PS50949">
    <property type="entry name" value="HTH_GNTR"/>
    <property type="match status" value="1"/>
</dbReference>
<dbReference type="InterPro" id="IPR036388">
    <property type="entry name" value="WH-like_DNA-bd_sf"/>
</dbReference>
<keyword evidence="3" id="KW-0804">Transcription</keyword>
<proteinExistence type="predicted"/>
<dbReference type="Gene3D" id="1.10.10.10">
    <property type="entry name" value="Winged helix-like DNA-binding domain superfamily/Winged helix DNA-binding domain"/>
    <property type="match status" value="1"/>
</dbReference>
<dbReference type="InterPro" id="IPR011663">
    <property type="entry name" value="UTRA"/>
</dbReference>
<dbReference type="GO" id="GO:0003700">
    <property type="term" value="F:DNA-binding transcription factor activity"/>
    <property type="evidence" value="ECO:0007669"/>
    <property type="project" value="InterPro"/>
</dbReference>
<dbReference type="SMART" id="SM00345">
    <property type="entry name" value="HTH_GNTR"/>
    <property type="match status" value="1"/>
</dbReference>
<dbReference type="InterPro" id="IPR036390">
    <property type="entry name" value="WH_DNA-bd_sf"/>
</dbReference>
<evidence type="ECO:0000313" key="5">
    <source>
        <dbReference type="EMBL" id="MDO7787598.1"/>
    </source>
</evidence>
<name>A0AAW7ZD40_9FIRM</name>
<protein>
    <submittedName>
        <fullName evidence="5">GntR family transcriptional regulator</fullName>
    </submittedName>
</protein>
<dbReference type="CDD" id="cd07377">
    <property type="entry name" value="WHTH_GntR"/>
    <property type="match status" value="1"/>
</dbReference>
<dbReference type="Gene3D" id="3.40.1410.10">
    <property type="entry name" value="Chorismate lyase-like"/>
    <property type="match status" value="1"/>
</dbReference>
<organism evidence="5 6">
    <name type="scientific">Desulforamulus aquiferis</name>
    <dbReference type="NCBI Taxonomy" id="1397668"/>
    <lineage>
        <taxon>Bacteria</taxon>
        <taxon>Bacillati</taxon>
        <taxon>Bacillota</taxon>
        <taxon>Clostridia</taxon>
        <taxon>Eubacteriales</taxon>
        <taxon>Peptococcaceae</taxon>
        <taxon>Desulforamulus</taxon>
    </lineage>
</organism>
<gene>
    <name evidence="5" type="ORF">P6N53_10235</name>
</gene>
<dbReference type="GO" id="GO:0045892">
    <property type="term" value="P:negative regulation of DNA-templated transcription"/>
    <property type="evidence" value="ECO:0007669"/>
    <property type="project" value="TreeGrafter"/>
</dbReference>
<dbReference type="SUPFAM" id="SSF64288">
    <property type="entry name" value="Chorismate lyase-like"/>
    <property type="match status" value="1"/>
</dbReference>
<dbReference type="Pfam" id="PF07702">
    <property type="entry name" value="UTRA"/>
    <property type="match status" value="1"/>
</dbReference>
<keyword evidence="1" id="KW-0805">Transcription regulation</keyword>